<evidence type="ECO:0000313" key="8">
    <source>
        <dbReference type="EMBL" id="OUD16252.1"/>
    </source>
</evidence>
<dbReference type="PANTHER" id="PTHR14939:SF5">
    <property type="entry name" value="F-BOX ONLY PROTEIN 22"/>
    <property type="match status" value="1"/>
</dbReference>
<evidence type="ECO:0000256" key="3">
    <source>
        <dbReference type="ARBA" id="ARBA00022692"/>
    </source>
</evidence>
<keyword evidence="5" id="KW-0472">Membrane</keyword>
<dbReference type="OrthoDB" id="9770435at2"/>
<dbReference type="SMART" id="SM01204">
    <property type="entry name" value="FIST_C"/>
    <property type="match status" value="1"/>
</dbReference>
<reference evidence="8 9" key="1">
    <citation type="submission" date="2016-12" db="EMBL/GenBank/DDBJ databases">
        <title>Thioflexothrix psekupsii D3 genome sequencing and assembly.</title>
        <authorList>
            <person name="Fomenkov A."/>
            <person name="Vincze T."/>
            <person name="Grabovich M."/>
            <person name="Anton B.P."/>
            <person name="Dubinina G."/>
            <person name="Orlova M."/>
            <person name="Belousova E."/>
            <person name="Roberts R.J."/>
        </authorList>
    </citation>
    <scope>NUCLEOTIDE SEQUENCE [LARGE SCALE GENOMIC DNA]</scope>
    <source>
        <strain evidence="8">D3</strain>
    </source>
</reference>
<keyword evidence="4" id="KW-1133">Transmembrane helix</keyword>
<dbReference type="GO" id="GO:0005886">
    <property type="term" value="C:plasma membrane"/>
    <property type="evidence" value="ECO:0007669"/>
    <property type="project" value="UniProtKB-SubCell"/>
</dbReference>
<keyword evidence="8" id="KW-0808">Transferase</keyword>
<dbReference type="Proteomes" id="UP000194798">
    <property type="component" value="Unassembled WGS sequence"/>
</dbReference>
<comment type="subcellular location">
    <subcellularLocation>
        <location evidence="1">Cell membrane</location>
        <topology evidence="1">Multi-pass membrane protein</topology>
    </subcellularLocation>
</comment>
<evidence type="ECO:0000259" key="6">
    <source>
        <dbReference type="SMART" id="SM00897"/>
    </source>
</evidence>
<keyword evidence="3" id="KW-0812">Transmembrane</keyword>
<keyword evidence="8" id="KW-0418">Kinase</keyword>
<dbReference type="GO" id="GO:0016301">
    <property type="term" value="F:kinase activity"/>
    <property type="evidence" value="ECO:0007669"/>
    <property type="project" value="UniProtKB-KW"/>
</dbReference>
<accession>A0A251XCT8</accession>
<evidence type="ECO:0000259" key="7">
    <source>
        <dbReference type="SMART" id="SM01204"/>
    </source>
</evidence>
<dbReference type="SMART" id="SM00897">
    <property type="entry name" value="FIST"/>
    <property type="match status" value="1"/>
</dbReference>
<evidence type="ECO:0000256" key="5">
    <source>
        <dbReference type="ARBA" id="ARBA00023136"/>
    </source>
</evidence>
<dbReference type="InterPro" id="IPR019494">
    <property type="entry name" value="FIST_C"/>
</dbReference>
<dbReference type="AlphaFoldDB" id="A0A251XCT8"/>
<feature type="domain" description="FIST" evidence="6">
    <location>
        <begin position="30"/>
        <end position="217"/>
    </location>
</feature>
<dbReference type="InterPro" id="IPR016741">
    <property type="entry name" value="UCP018953"/>
</dbReference>
<dbReference type="EMBL" id="MSLT01000001">
    <property type="protein sequence ID" value="OUD16252.1"/>
    <property type="molecule type" value="Genomic_DNA"/>
</dbReference>
<evidence type="ECO:0000256" key="2">
    <source>
        <dbReference type="ARBA" id="ARBA00022475"/>
    </source>
</evidence>
<keyword evidence="2" id="KW-1003">Cell membrane</keyword>
<dbReference type="Pfam" id="PF08495">
    <property type="entry name" value="FIST"/>
    <property type="match status" value="1"/>
</dbReference>
<protein>
    <submittedName>
        <fullName evidence="8">Histidine kinase</fullName>
    </submittedName>
</protein>
<dbReference type="PANTHER" id="PTHR14939">
    <property type="entry name" value="F-BOX ONLY PROTEIN 22"/>
    <property type="match status" value="1"/>
</dbReference>
<proteinExistence type="predicted"/>
<keyword evidence="9" id="KW-1185">Reference proteome</keyword>
<comment type="caution">
    <text evidence="8">The sequence shown here is derived from an EMBL/GenBank/DDBJ whole genome shotgun (WGS) entry which is preliminary data.</text>
</comment>
<gene>
    <name evidence="8" type="ORF">TPSD3_00575</name>
</gene>
<dbReference type="RefSeq" id="WP_086486653.1">
    <property type="nucleotide sequence ID" value="NZ_MSLT01000001.1"/>
</dbReference>
<evidence type="ECO:0000256" key="4">
    <source>
        <dbReference type="ARBA" id="ARBA00022989"/>
    </source>
</evidence>
<feature type="domain" description="FIST C-domain" evidence="7">
    <location>
        <begin position="218"/>
        <end position="359"/>
    </location>
</feature>
<dbReference type="Pfam" id="PF10442">
    <property type="entry name" value="FIST_C"/>
    <property type="match status" value="1"/>
</dbReference>
<dbReference type="InterPro" id="IPR013702">
    <property type="entry name" value="FIST_domain_N"/>
</dbReference>
<dbReference type="PIRSF" id="PIRSF018953">
    <property type="entry name" value="UCP018953"/>
    <property type="match status" value="1"/>
</dbReference>
<evidence type="ECO:0000256" key="1">
    <source>
        <dbReference type="ARBA" id="ARBA00004651"/>
    </source>
</evidence>
<sequence length="373" mass="41193">MSQFKMGHASADNWQVAAYQCLQQIGSVGQANLGFIYATDQFAGEMGEILVYLKQETGLQHWVGSVAMGVCATGIEYFDKPAIVILLAEFPEDSFQVFSTITDDFSGFINKHQAWYQSRQALFAIVHGDPNNRHLPKLIVQLSEQIGDAFLVGGLTSSRNYYVQVANELVGGGLSGVLFSNEIAVATRLTQGCSTIGTRHEITESDQNIIIKLDHRPALDVFKEDIGDILARDLNRVAGYIFAALPIQGSDTGDYLVRNLVGIDTENKLLAIGDYVEPGMSMMFARRDAQTAREDLEKMLRHLKAQLNGRIPRGGVYYSCLGRGENLFGKDSVELRLIQQQLGHFPLVGFFANGEISHHRLYGYTGVLTVFLS</sequence>
<name>A0A251XCT8_9GAMM</name>
<organism evidence="8 9">
    <name type="scientific">Thioflexithrix psekupsensis</name>
    <dbReference type="NCBI Taxonomy" id="1570016"/>
    <lineage>
        <taxon>Bacteria</taxon>
        <taxon>Pseudomonadati</taxon>
        <taxon>Pseudomonadota</taxon>
        <taxon>Gammaproteobacteria</taxon>
        <taxon>Thiotrichales</taxon>
        <taxon>Thioflexithrix</taxon>
    </lineage>
</organism>
<evidence type="ECO:0000313" key="9">
    <source>
        <dbReference type="Proteomes" id="UP000194798"/>
    </source>
</evidence>